<dbReference type="InterPro" id="IPR001173">
    <property type="entry name" value="Glyco_trans_2-like"/>
</dbReference>
<feature type="transmembrane region" description="Helical" evidence="1">
    <location>
        <begin position="304"/>
        <end position="324"/>
    </location>
</feature>
<feature type="domain" description="Glycosyltransferase 2-like" evidence="2">
    <location>
        <begin position="43"/>
        <end position="155"/>
    </location>
</feature>
<evidence type="ECO:0000256" key="1">
    <source>
        <dbReference type="SAM" id="Phobius"/>
    </source>
</evidence>
<accession>A0A965GCS7</accession>
<dbReference type="AlphaFoldDB" id="A0A965GCS7"/>
<sequence length="368" mass="41657">MDKSTVTSILFIIALFLALHSIINGLLLRRPGNKEVIRERVAILIPARNEALNIGACLEKVLAQSNLENFTVTVLDDSSTDDTNQIVKSFLDNYKILSLRYGAELPEGWTGKNFACWQLANAAIGGTDPKYLVFIDADVRLQPYAVARSINALAKYRWKFISPYPKQSAKTISEWLIQPLLQWSWITTLPLRIAEKSLRPELTAANGQFLILETDAYFTSGGHKAIHEEVLDDIHLARQMKRSGFHGNVIDGSRVAECRMYRSWDELRNGYSKSLWSAFGSFSGSLLVIIFLFSLYVFPLFIALLGWQWGISLLLCALVSRIMAALRSQSSLTSALFHPIAIAVLCYLILRSWWLKRKNRLEWKSRAL</sequence>
<dbReference type="Gene3D" id="3.90.550.10">
    <property type="entry name" value="Spore Coat Polysaccharide Biosynthesis Protein SpsA, Chain A"/>
    <property type="match status" value="1"/>
</dbReference>
<dbReference type="Proteomes" id="UP000740727">
    <property type="component" value="Unassembled WGS sequence"/>
</dbReference>
<organism evidence="3 4">
    <name type="scientific">Candidatus Fonsibacter lacus</name>
    <dbReference type="NCBI Taxonomy" id="2576439"/>
    <lineage>
        <taxon>Bacteria</taxon>
        <taxon>Pseudomonadati</taxon>
        <taxon>Pseudomonadota</taxon>
        <taxon>Alphaproteobacteria</taxon>
        <taxon>Candidatus Pelagibacterales</taxon>
        <taxon>Candidatus Pelagibacterales incertae sedis</taxon>
        <taxon>Candidatus Fonsibacter</taxon>
    </lineage>
</organism>
<name>A0A965GCS7_9PROT</name>
<dbReference type="PANTHER" id="PTHR43646">
    <property type="entry name" value="GLYCOSYLTRANSFERASE"/>
    <property type="match status" value="1"/>
</dbReference>
<gene>
    <name evidence="3" type="ORF">EBT44_04810</name>
</gene>
<protein>
    <submittedName>
        <fullName evidence="3">Glycosyltransferase</fullName>
    </submittedName>
</protein>
<dbReference type="PANTHER" id="PTHR43646:SF3">
    <property type="entry name" value="SLR1566 PROTEIN"/>
    <property type="match status" value="1"/>
</dbReference>
<reference evidence="3" key="1">
    <citation type="submission" date="2018-10" db="EMBL/GenBank/DDBJ databases">
        <title>Iterative Subtractive Binning of Freshwater Chronoseries Metagenomes Recovers Nearly Complete Genomes from over Four Hundred Novel Species.</title>
        <authorList>
            <person name="Rodriguez-R L.M."/>
            <person name="Tsementzi D."/>
            <person name="Luo C."/>
            <person name="Konstantinidis K.T."/>
        </authorList>
    </citation>
    <scope>NUCLEOTIDE SEQUENCE</scope>
    <source>
        <strain evidence="3">WB5_2A_028</strain>
    </source>
</reference>
<keyword evidence="1" id="KW-0812">Transmembrane</keyword>
<proteinExistence type="predicted"/>
<feature type="transmembrane region" description="Helical" evidence="1">
    <location>
        <begin position="275"/>
        <end position="298"/>
    </location>
</feature>
<feature type="transmembrane region" description="Helical" evidence="1">
    <location>
        <begin position="336"/>
        <end position="354"/>
    </location>
</feature>
<dbReference type="Pfam" id="PF00535">
    <property type="entry name" value="Glycos_transf_2"/>
    <property type="match status" value="1"/>
</dbReference>
<dbReference type="SUPFAM" id="SSF53448">
    <property type="entry name" value="Nucleotide-diphospho-sugar transferases"/>
    <property type="match status" value="1"/>
</dbReference>
<evidence type="ECO:0000313" key="4">
    <source>
        <dbReference type="Proteomes" id="UP000740727"/>
    </source>
</evidence>
<comment type="caution">
    <text evidence="3">The sequence shown here is derived from an EMBL/GenBank/DDBJ whole genome shotgun (WGS) entry which is preliminary data.</text>
</comment>
<feature type="transmembrane region" description="Helical" evidence="1">
    <location>
        <begin position="6"/>
        <end position="28"/>
    </location>
</feature>
<keyword evidence="1" id="KW-1133">Transmembrane helix</keyword>
<evidence type="ECO:0000313" key="3">
    <source>
        <dbReference type="EMBL" id="NBR94140.1"/>
    </source>
</evidence>
<dbReference type="EMBL" id="RFXN01000062">
    <property type="protein sequence ID" value="NBR94140.1"/>
    <property type="molecule type" value="Genomic_DNA"/>
</dbReference>
<evidence type="ECO:0000259" key="2">
    <source>
        <dbReference type="Pfam" id="PF00535"/>
    </source>
</evidence>
<dbReference type="InterPro" id="IPR029044">
    <property type="entry name" value="Nucleotide-diphossugar_trans"/>
</dbReference>
<keyword evidence="1" id="KW-0472">Membrane</keyword>